<dbReference type="RefSeq" id="WP_310032715.1">
    <property type="nucleotide sequence ID" value="NZ_JAVDRL010000008.1"/>
</dbReference>
<dbReference type="EMBL" id="JAVDRL010000008">
    <property type="protein sequence ID" value="MDR6532269.1"/>
    <property type="molecule type" value="Genomic_DNA"/>
</dbReference>
<sequence length="331" mass="36528">MKPAGVDVIVPCYNYGRYLRRCVASVLRETRIPIRVLIIDDASSDGSAAQAREIAAEDDRVEVVAHRVNQGHIATFNEGLGWVRADYLLLLSADDLVAPGALARAVGLMESHPDVAFVHGRAIRFSHEDELDPLPESADADGAAILRGVDFIGDLCARPVNPVETATVVVRSSIQKRIGGYRPHLLHTGDLEMWLRCAAHGSVGVIGAVQGYVRLHANNMRDRYKGPADYQQRYEAFVDFFDHNSAVVADAPQLKRRVLRALARQMVGDASNALDNGRRYAWMIARAREIWPGVRWTRSYWRLALKGIVALLLARGRWKGAPKPADTGPTP</sequence>
<dbReference type="InterPro" id="IPR029044">
    <property type="entry name" value="Nucleotide-diphossugar_trans"/>
</dbReference>
<gene>
    <name evidence="2" type="ORF">J2800_003025</name>
</gene>
<dbReference type="PANTHER" id="PTHR43685">
    <property type="entry name" value="GLYCOSYLTRANSFERASE"/>
    <property type="match status" value="1"/>
</dbReference>
<comment type="caution">
    <text evidence="2">The sequence shown here is derived from an EMBL/GenBank/DDBJ whole genome shotgun (WGS) entry which is preliminary data.</text>
</comment>
<dbReference type="PANTHER" id="PTHR43685:SF11">
    <property type="entry name" value="GLYCOSYLTRANSFERASE TAGX-RELATED"/>
    <property type="match status" value="1"/>
</dbReference>
<dbReference type="CDD" id="cd00761">
    <property type="entry name" value="Glyco_tranf_GTA_type"/>
    <property type="match status" value="1"/>
</dbReference>
<feature type="domain" description="Glycosyltransferase 2-like" evidence="1">
    <location>
        <begin position="8"/>
        <end position="132"/>
    </location>
</feature>
<dbReference type="Proteomes" id="UP001262754">
    <property type="component" value="Unassembled WGS sequence"/>
</dbReference>
<reference evidence="2 3" key="1">
    <citation type="submission" date="2023-07" db="EMBL/GenBank/DDBJ databases">
        <title>Sorghum-associated microbial communities from plants grown in Nebraska, USA.</title>
        <authorList>
            <person name="Schachtman D."/>
        </authorList>
    </citation>
    <scope>NUCLEOTIDE SEQUENCE [LARGE SCALE GENOMIC DNA]</scope>
    <source>
        <strain evidence="2 3">DS2154</strain>
    </source>
</reference>
<accession>A0ABU1N1G3</accession>
<name>A0ABU1N1G3_9CAUL</name>
<protein>
    <submittedName>
        <fullName evidence="2">Glycosyltransferase involved in cell wall biosynthesis</fullName>
    </submittedName>
</protein>
<evidence type="ECO:0000259" key="1">
    <source>
        <dbReference type="Pfam" id="PF00535"/>
    </source>
</evidence>
<proteinExistence type="predicted"/>
<organism evidence="2 3">
    <name type="scientific">Caulobacter rhizosphaerae</name>
    <dbReference type="NCBI Taxonomy" id="2010972"/>
    <lineage>
        <taxon>Bacteria</taxon>
        <taxon>Pseudomonadati</taxon>
        <taxon>Pseudomonadota</taxon>
        <taxon>Alphaproteobacteria</taxon>
        <taxon>Caulobacterales</taxon>
        <taxon>Caulobacteraceae</taxon>
        <taxon>Caulobacter</taxon>
    </lineage>
</organism>
<dbReference type="InterPro" id="IPR050834">
    <property type="entry name" value="Glycosyltransf_2"/>
</dbReference>
<evidence type="ECO:0000313" key="2">
    <source>
        <dbReference type="EMBL" id="MDR6532269.1"/>
    </source>
</evidence>
<dbReference type="InterPro" id="IPR001173">
    <property type="entry name" value="Glyco_trans_2-like"/>
</dbReference>
<evidence type="ECO:0000313" key="3">
    <source>
        <dbReference type="Proteomes" id="UP001262754"/>
    </source>
</evidence>
<dbReference type="Pfam" id="PF00535">
    <property type="entry name" value="Glycos_transf_2"/>
    <property type="match status" value="1"/>
</dbReference>
<dbReference type="Gene3D" id="3.90.550.10">
    <property type="entry name" value="Spore Coat Polysaccharide Biosynthesis Protein SpsA, Chain A"/>
    <property type="match status" value="1"/>
</dbReference>
<dbReference type="SUPFAM" id="SSF53448">
    <property type="entry name" value="Nucleotide-diphospho-sugar transferases"/>
    <property type="match status" value="1"/>
</dbReference>
<keyword evidence="3" id="KW-1185">Reference proteome</keyword>